<accession>A0AAV7UFR0</accession>
<comment type="caution">
    <text evidence="2">The sequence shown here is derived from an EMBL/GenBank/DDBJ whole genome shotgun (WGS) entry which is preliminary data.</text>
</comment>
<protein>
    <submittedName>
        <fullName evidence="2">Uncharacterized protein</fullName>
    </submittedName>
</protein>
<feature type="compositionally biased region" description="Low complexity" evidence="1">
    <location>
        <begin position="58"/>
        <end position="69"/>
    </location>
</feature>
<proteinExistence type="predicted"/>
<gene>
    <name evidence="2" type="ORF">NDU88_003629</name>
</gene>
<evidence type="ECO:0000313" key="2">
    <source>
        <dbReference type="EMBL" id="KAJ1186849.1"/>
    </source>
</evidence>
<name>A0AAV7UFR0_PLEWA</name>
<organism evidence="2 3">
    <name type="scientific">Pleurodeles waltl</name>
    <name type="common">Iberian ribbed newt</name>
    <dbReference type="NCBI Taxonomy" id="8319"/>
    <lineage>
        <taxon>Eukaryota</taxon>
        <taxon>Metazoa</taxon>
        <taxon>Chordata</taxon>
        <taxon>Craniata</taxon>
        <taxon>Vertebrata</taxon>
        <taxon>Euteleostomi</taxon>
        <taxon>Amphibia</taxon>
        <taxon>Batrachia</taxon>
        <taxon>Caudata</taxon>
        <taxon>Salamandroidea</taxon>
        <taxon>Salamandridae</taxon>
        <taxon>Pleurodelinae</taxon>
        <taxon>Pleurodeles</taxon>
    </lineage>
</organism>
<evidence type="ECO:0000256" key="1">
    <source>
        <dbReference type="SAM" id="MobiDB-lite"/>
    </source>
</evidence>
<sequence length="95" mass="9970">MVFPCGGPVGAELLAGARGRRWAPGPQNQPRRRGKETPRHTGLIGGARTPRRSEVRRPVTGGAAAGLGPPQAPRWGACCRRPRWTVGASGSPAEL</sequence>
<dbReference type="EMBL" id="JANPWB010000005">
    <property type="protein sequence ID" value="KAJ1186849.1"/>
    <property type="molecule type" value="Genomic_DNA"/>
</dbReference>
<reference evidence="2" key="1">
    <citation type="journal article" date="2022" name="bioRxiv">
        <title>Sequencing and chromosome-scale assembly of the giantPleurodeles waltlgenome.</title>
        <authorList>
            <person name="Brown T."/>
            <person name="Elewa A."/>
            <person name="Iarovenko S."/>
            <person name="Subramanian E."/>
            <person name="Araus A.J."/>
            <person name="Petzold A."/>
            <person name="Susuki M."/>
            <person name="Suzuki K.-i.T."/>
            <person name="Hayashi T."/>
            <person name="Toyoda A."/>
            <person name="Oliveira C."/>
            <person name="Osipova E."/>
            <person name="Leigh N.D."/>
            <person name="Simon A."/>
            <person name="Yun M.H."/>
        </authorList>
    </citation>
    <scope>NUCLEOTIDE SEQUENCE</scope>
    <source>
        <strain evidence="2">20211129_DDA</strain>
        <tissue evidence="2">Liver</tissue>
    </source>
</reference>
<dbReference type="AlphaFoldDB" id="A0AAV7UFR0"/>
<feature type="region of interest" description="Disordered" evidence="1">
    <location>
        <begin position="13"/>
        <end position="77"/>
    </location>
</feature>
<dbReference type="Proteomes" id="UP001066276">
    <property type="component" value="Chromosome 3_1"/>
</dbReference>
<keyword evidence="3" id="KW-1185">Reference proteome</keyword>
<evidence type="ECO:0000313" key="3">
    <source>
        <dbReference type="Proteomes" id="UP001066276"/>
    </source>
</evidence>